<accession>A0ABS1HFY0</accession>
<evidence type="ECO:0000256" key="2">
    <source>
        <dbReference type="ARBA" id="ARBA00022801"/>
    </source>
</evidence>
<dbReference type="SUPFAM" id="SSF53649">
    <property type="entry name" value="Alkaline phosphatase-like"/>
    <property type="match status" value="1"/>
</dbReference>
<evidence type="ECO:0000313" key="4">
    <source>
        <dbReference type="EMBL" id="MBK3516094.1"/>
    </source>
</evidence>
<reference evidence="4 5" key="1">
    <citation type="submission" date="2021-01" db="EMBL/GenBank/DDBJ databases">
        <title>Carboxyliciviraga sp.nov., isolated from coastal sediments.</title>
        <authorList>
            <person name="Lu D."/>
            <person name="Zhang T."/>
        </authorList>
    </citation>
    <scope>NUCLEOTIDE SEQUENCE [LARGE SCALE GENOMIC DNA]</scope>
    <source>
        <strain evidence="4 5">N1Y132</strain>
    </source>
</reference>
<dbReference type="PROSITE" id="PS51257">
    <property type="entry name" value="PROKAR_LIPOPROTEIN"/>
    <property type="match status" value="1"/>
</dbReference>
<evidence type="ECO:0000259" key="3">
    <source>
        <dbReference type="Pfam" id="PF16347"/>
    </source>
</evidence>
<name>A0ABS1HFY0_9BACT</name>
<comment type="caution">
    <text evidence="4">The sequence shown here is derived from an EMBL/GenBank/DDBJ whole genome shotgun (WGS) entry which is preliminary data.</text>
</comment>
<dbReference type="RefSeq" id="WP_200463327.1">
    <property type="nucleotide sequence ID" value="NZ_JAENRR010000003.1"/>
</dbReference>
<keyword evidence="2" id="KW-0378">Hydrolase</keyword>
<sequence>MKVKLILGVLAIGVLSVLLLSCENEQKQKRPNILFIMADDHTSQSISAYGTIFGDIFTTPNIDRLANEGMIFNNVYCTNAICGPSRATILTGKYSHVNSYFKNESGGQFNEKQWTFIKALNDNGYQTSLFGKWHLGSEPVGFDYFKYHNNKSQQGDYYDPLYNENGKNVREEGYATTLTGDFILNWLENGRDKDKPFAALLHFKAPHRPWKPEEKYKDLFKGIEMPYPDNFNDDYKGRELTAGDTWMTMDYFNRIDMKVTAPEGLEGKELWQWKTHGNNPDEAWLPEGCKTQEEARKWKYQRYIKDYLACVKSVDDNVGRVLDYLDANGLAENTIVVYTGDQGFYLGEHGWFDKRFMYETSSKMPFIVRYPEKVAAKSQSNDIITNADFAPTLLDFANVDVPEAIQGRSFAENLQGQTPADWRKSYYYQYYEYPFWHHVQPHYGVRNERYKLIHFYYNMDVWEFYDLEKDPNEMNNAIADPAYAEIIKEMKIDIVNHQNNLCIDKSLGVMRTMTDAELGLVGGH</sequence>
<dbReference type="InterPro" id="IPR024607">
    <property type="entry name" value="Sulfatase_CS"/>
</dbReference>
<proteinExistence type="inferred from homology"/>
<dbReference type="Gene3D" id="3.40.720.10">
    <property type="entry name" value="Alkaline Phosphatase, subunit A"/>
    <property type="match status" value="1"/>
</dbReference>
<protein>
    <submittedName>
        <fullName evidence="4">Sulfatase</fullName>
    </submittedName>
</protein>
<dbReference type="PANTHER" id="PTHR43108:SF6">
    <property type="entry name" value="N-SULPHOGLUCOSAMINE SULPHOHYDROLASE"/>
    <property type="match status" value="1"/>
</dbReference>
<dbReference type="PANTHER" id="PTHR43108">
    <property type="entry name" value="N-ACETYLGLUCOSAMINE-6-SULFATASE FAMILY MEMBER"/>
    <property type="match status" value="1"/>
</dbReference>
<dbReference type="EMBL" id="JAENRR010000003">
    <property type="protein sequence ID" value="MBK3516094.1"/>
    <property type="molecule type" value="Genomic_DNA"/>
</dbReference>
<evidence type="ECO:0000256" key="1">
    <source>
        <dbReference type="ARBA" id="ARBA00008779"/>
    </source>
</evidence>
<dbReference type="CDD" id="cd16031">
    <property type="entry name" value="G6S_like"/>
    <property type="match status" value="1"/>
</dbReference>
<gene>
    <name evidence="4" type="ORF">JIV24_01995</name>
</gene>
<dbReference type="Pfam" id="PF16347">
    <property type="entry name" value="SGSH_C"/>
    <property type="match status" value="1"/>
</dbReference>
<dbReference type="PROSITE" id="PS00523">
    <property type="entry name" value="SULFATASE_1"/>
    <property type="match status" value="1"/>
</dbReference>
<comment type="similarity">
    <text evidence="1">Belongs to the sulfatase family.</text>
</comment>
<organism evidence="4 5">
    <name type="scientific">Carboxylicivirga marina</name>
    <dbReference type="NCBI Taxonomy" id="2800988"/>
    <lineage>
        <taxon>Bacteria</taxon>
        <taxon>Pseudomonadati</taxon>
        <taxon>Bacteroidota</taxon>
        <taxon>Bacteroidia</taxon>
        <taxon>Marinilabiliales</taxon>
        <taxon>Marinilabiliaceae</taxon>
        <taxon>Carboxylicivirga</taxon>
    </lineage>
</organism>
<dbReference type="InterPro" id="IPR017850">
    <property type="entry name" value="Alkaline_phosphatase_core_sf"/>
</dbReference>
<dbReference type="InterPro" id="IPR032506">
    <property type="entry name" value="SGSH_C"/>
</dbReference>
<feature type="domain" description="N-sulphoglucosamine sulphohydrolase C-terminal" evidence="3">
    <location>
        <begin position="347"/>
        <end position="498"/>
    </location>
</feature>
<evidence type="ECO:0000313" key="5">
    <source>
        <dbReference type="Proteomes" id="UP000605676"/>
    </source>
</evidence>
<keyword evidence="5" id="KW-1185">Reference proteome</keyword>
<dbReference type="Proteomes" id="UP000605676">
    <property type="component" value="Unassembled WGS sequence"/>
</dbReference>